<accession>A0A0D2DRJ5</accession>
<proteinExistence type="predicted"/>
<evidence type="ECO:0000313" key="1">
    <source>
        <dbReference type="EMBL" id="KIW45553.1"/>
    </source>
</evidence>
<dbReference type="GeneID" id="27356008"/>
<dbReference type="AlphaFoldDB" id="A0A0D2DRJ5"/>
<dbReference type="VEuPathDB" id="FungiDB:PV06_03934"/>
<dbReference type="RefSeq" id="XP_016265769.1">
    <property type="nucleotide sequence ID" value="XM_016404764.1"/>
</dbReference>
<dbReference type="EMBL" id="KN847334">
    <property type="protein sequence ID" value="KIW45553.1"/>
    <property type="molecule type" value="Genomic_DNA"/>
</dbReference>
<dbReference type="HOGENOM" id="CLU_1677892_0_0_1"/>
<organism evidence="1 2">
    <name type="scientific">Exophiala oligosperma</name>
    <dbReference type="NCBI Taxonomy" id="215243"/>
    <lineage>
        <taxon>Eukaryota</taxon>
        <taxon>Fungi</taxon>
        <taxon>Dikarya</taxon>
        <taxon>Ascomycota</taxon>
        <taxon>Pezizomycotina</taxon>
        <taxon>Eurotiomycetes</taxon>
        <taxon>Chaetothyriomycetidae</taxon>
        <taxon>Chaetothyriales</taxon>
        <taxon>Herpotrichiellaceae</taxon>
        <taxon>Exophiala</taxon>
    </lineage>
</organism>
<keyword evidence="2" id="KW-1185">Reference proteome</keyword>
<dbReference type="Proteomes" id="UP000053342">
    <property type="component" value="Unassembled WGS sequence"/>
</dbReference>
<dbReference type="OrthoDB" id="96314at2759"/>
<protein>
    <submittedName>
        <fullName evidence="1">Uncharacterized protein</fullName>
    </submittedName>
</protein>
<reference evidence="1 2" key="1">
    <citation type="submission" date="2015-01" db="EMBL/GenBank/DDBJ databases">
        <title>The Genome Sequence of Exophiala oligosperma CBS72588.</title>
        <authorList>
            <consortium name="The Broad Institute Genomics Platform"/>
            <person name="Cuomo C."/>
            <person name="de Hoog S."/>
            <person name="Gorbushina A."/>
            <person name="Stielow B."/>
            <person name="Teixiera M."/>
            <person name="Abouelleil A."/>
            <person name="Chapman S.B."/>
            <person name="Priest M."/>
            <person name="Young S.K."/>
            <person name="Wortman J."/>
            <person name="Nusbaum C."/>
            <person name="Birren B."/>
        </authorList>
    </citation>
    <scope>NUCLEOTIDE SEQUENCE [LARGE SCALE GENOMIC DNA]</scope>
    <source>
        <strain evidence="1 2">CBS 72588</strain>
    </source>
</reference>
<evidence type="ECO:0000313" key="2">
    <source>
        <dbReference type="Proteomes" id="UP000053342"/>
    </source>
</evidence>
<gene>
    <name evidence="1" type="ORF">PV06_03934</name>
</gene>
<sequence length="157" mass="17356">MSDYRQAVPAPTIWSPGFSVTEASSCRSSLFSVLNIEFWGSIDNGASPDFSNRQANNSYKTVRLISEDSSWLFSRWCTGNQTELYNTLVSFVISFLPPDHADAVPTPGNSGRRMGTARQRHHNLTTVMSKARNLTDAEIGTKVQCHAPDYCGAITDF</sequence>
<name>A0A0D2DRJ5_9EURO</name>